<evidence type="ECO:0000256" key="1">
    <source>
        <dbReference type="SAM" id="MobiDB-lite"/>
    </source>
</evidence>
<dbReference type="Proteomes" id="UP000546642">
    <property type="component" value="Unassembled WGS sequence"/>
</dbReference>
<dbReference type="EMBL" id="JACHDS010000001">
    <property type="protein sequence ID" value="MBB6172729.1"/>
    <property type="molecule type" value="Genomic_DNA"/>
</dbReference>
<reference evidence="2 3" key="1">
    <citation type="submission" date="2020-08" db="EMBL/GenBank/DDBJ databases">
        <title>Sequencing the genomes of 1000 actinobacteria strains.</title>
        <authorList>
            <person name="Klenk H.-P."/>
        </authorList>
    </citation>
    <scope>NUCLEOTIDE SEQUENCE [LARGE SCALE GENOMIC DNA]</scope>
    <source>
        <strain evidence="2 3">DSM 46659</strain>
    </source>
</reference>
<comment type="caution">
    <text evidence="2">The sequence shown here is derived from an EMBL/GenBank/DDBJ whole genome shotgun (WGS) entry which is preliminary data.</text>
</comment>
<name>A0A7X0D767_9ACTN</name>
<keyword evidence="3" id="KW-1185">Reference proteome</keyword>
<dbReference type="AlphaFoldDB" id="A0A7X0D767"/>
<protein>
    <submittedName>
        <fullName evidence="2">Uncharacterized protein</fullName>
    </submittedName>
</protein>
<organism evidence="2 3">
    <name type="scientific">Nocardiopsis mwathae</name>
    <dbReference type="NCBI Taxonomy" id="1472723"/>
    <lineage>
        <taxon>Bacteria</taxon>
        <taxon>Bacillati</taxon>
        <taxon>Actinomycetota</taxon>
        <taxon>Actinomycetes</taxon>
        <taxon>Streptosporangiales</taxon>
        <taxon>Nocardiopsidaceae</taxon>
        <taxon>Nocardiopsis</taxon>
    </lineage>
</organism>
<proteinExistence type="predicted"/>
<dbReference type="RefSeq" id="WP_184075985.1">
    <property type="nucleotide sequence ID" value="NZ_JACHDS010000001.1"/>
</dbReference>
<accession>A0A7X0D767</accession>
<gene>
    <name evidence="2" type="ORF">HNR23_002789</name>
</gene>
<sequence>MTGEDRAGAMDGPQPQDGRARAHGAAPEEPWDAVLDERIAGLWGEGTATGDPASAEIRATARTVYAARAEGGIIAEVVNDSVDDPPSDLRAVADLAASPRYVRFHAAGLTVRLEVAVADDGRDIVGRVSPTDVTGVEVRWPGGSMRREIDESGSFAARAVPRGPVSIRLHRAAGPCVSTPWLAY</sequence>
<feature type="region of interest" description="Disordered" evidence="1">
    <location>
        <begin position="1"/>
        <end position="31"/>
    </location>
</feature>
<evidence type="ECO:0000313" key="3">
    <source>
        <dbReference type="Proteomes" id="UP000546642"/>
    </source>
</evidence>
<evidence type="ECO:0000313" key="2">
    <source>
        <dbReference type="EMBL" id="MBB6172729.1"/>
    </source>
</evidence>